<dbReference type="GO" id="GO:0042147">
    <property type="term" value="P:retrograde transport, endosome to Golgi"/>
    <property type="evidence" value="ECO:0007669"/>
    <property type="project" value="InterPro"/>
</dbReference>
<evidence type="ECO:0000256" key="3">
    <source>
        <dbReference type="ARBA" id="ARBA00022448"/>
    </source>
</evidence>
<comment type="subcellular location">
    <subcellularLocation>
        <location evidence="1">Membrane</location>
        <topology evidence="1">Peripheral membrane protein</topology>
    </subcellularLocation>
</comment>
<feature type="region of interest" description="Disordered" evidence="6">
    <location>
        <begin position="404"/>
        <end position="443"/>
    </location>
</feature>
<dbReference type="PANTHER" id="PTHR11099">
    <property type="entry name" value="VACUOLAR SORTING PROTEIN 35"/>
    <property type="match status" value="1"/>
</dbReference>
<feature type="compositionally biased region" description="Polar residues" evidence="6">
    <location>
        <begin position="428"/>
        <end position="441"/>
    </location>
</feature>
<dbReference type="AlphaFoldDB" id="A0AA85GEP1"/>
<evidence type="ECO:0000256" key="5">
    <source>
        <dbReference type="ARBA" id="ARBA00023136"/>
    </source>
</evidence>
<evidence type="ECO:0000256" key="2">
    <source>
        <dbReference type="ARBA" id="ARBA00006536"/>
    </source>
</evidence>
<dbReference type="GO" id="GO:0005829">
    <property type="term" value="C:cytosol"/>
    <property type="evidence" value="ECO:0007669"/>
    <property type="project" value="GOC"/>
</dbReference>
<evidence type="ECO:0000256" key="4">
    <source>
        <dbReference type="ARBA" id="ARBA00022927"/>
    </source>
</evidence>
<evidence type="ECO:0000256" key="6">
    <source>
        <dbReference type="SAM" id="MobiDB-lite"/>
    </source>
</evidence>
<dbReference type="Gene3D" id="1.25.40.660">
    <property type="entry name" value="Vacuolar protein sorting-associated protein 35, helical subcomplex Vps35-C"/>
    <property type="match status" value="1"/>
</dbReference>
<keyword evidence="4" id="KW-0653">Protein transport</keyword>
<dbReference type="GO" id="GO:0030906">
    <property type="term" value="C:retromer, cargo-selective complex"/>
    <property type="evidence" value="ECO:0007669"/>
    <property type="project" value="InterPro"/>
</dbReference>
<sequence>MKCMCIKIRAAGFKTLRYVSMISKEDQEGLLEECLCTVRQYACQMECCLEKRYLVDAIQHAANMLMEMRNYSLSPKAYYELYIVVTDKLRTLESYLIEEHKSGRKVSYLYETVQYISNILPRLYLLITVGVYHIKCSDLSRREILRDLVEMCSGVQHPTRGLFLRSYLLQSLRSDLLPDIEDSPSIPVAVNETENGSNKNSGKLSPGENKLDNNNNINDDDDGEQKISQKSTPVYSQGTIADSINFLLFNFSEMNKLWVRMQHQGHTRDREKREQERRELRILVGANLNRLSQLESIDVERYKTQVLPPILEQIIECRDVIAQEYLMDVVIQVFPDEFHLATLPLLLRTCNHLQTGVKLKPIVCSLIDRLSKHVANELEAGRELKIEVSCNNYSPIKAKTSCNNINGNDDNNNNGNHSSLYNEEDKSSSTVSDVQLKNSDQNQEKIIKNEMNITISSSYTTSTNIDQTSMSAALSTKTTTTTTDLFSLFFYEVNQIIHARLTLCELTLNNLQLSSSSNNNNNMKTRPTIQTVALMNGLPLEDIPAFYSVLVYLAMIIHPNNCSSLIDICLNATADALNHVGLVLIPPGSSLSRDLLRLLYLPLDGSFPQSMSGVHRISAPVTSLSDLRTVLGMSGFRRLVSLLDPKTTKCRLAYDLLNAALERDQRQRQMLQFTQSISKHDANKGSSSCAHFSSRLTTEADLDNLFELIDGLLTTDPNSCEDPNEFIDAQSLIAGMLHILGPSPKSLDPDICFKLFTKAQLRLEQAGHAIVRFNFPALVFQSLQLIQTYYELRNQNSNWEESVTNVVRFCHRCCTCLVAADASESALRLFLYSALVIDKIQFTNQESMIYEFISQALTLYEEAVSDSHAQVEAIALITSTLYQINCLTGDNQSTLRTQCTRAAARLLRKHDQCRAVCASTHLYWPTKPLIRKGIKPSLLIPVTDNNPEISTYAKLYETEELSDEYYNKLRDPKGVISCLDRAARFAKECMDTAVRAQLFIDILNLSVNLRLSGCEQITDDRINDTISDIRNLLNSLEPSPVTDHITVHFKNTLNYIRYEQQTTAAKSDPVNVNVDTNPDVQSLSSKLFASVQLY</sequence>
<evidence type="ECO:0008006" key="9">
    <source>
        <dbReference type="Google" id="ProtNLM"/>
    </source>
</evidence>
<organism evidence="7 8">
    <name type="scientific">Schistosoma rodhaini</name>
    <dbReference type="NCBI Taxonomy" id="6188"/>
    <lineage>
        <taxon>Eukaryota</taxon>
        <taxon>Metazoa</taxon>
        <taxon>Spiralia</taxon>
        <taxon>Lophotrochozoa</taxon>
        <taxon>Platyhelminthes</taxon>
        <taxon>Trematoda</taxon>
        <taxon>Digenea</taxon>
        <taxon>Strigeidida</taxon>
        <taxon>Schistosomatoidea</taxon>
        <taxon>Schistosomatidae</taxon>
        <taxon>Schistosoma</taxon>
    </lineage>
</organism>
<dbReference type="InterPro" id="IPR005378">
    <property type="entry name" value="Vps35"/>
</dbReference>
<keyword evidence="7" id="KW-1185">Reference proteome</keyword>
<keyword evidence="5" id="KW-0472">Membrane</keyword>
<accession>A0AA85GEP1</accession>
<evidence type="ECO:0000256" key="1">
    <source>
        <dbReference type="ARBA" id="ARBA00004170"/>
    </source>
</evidence>
<dbReference type="GO" id="GO:0005770">
    <property type="term" value="C:late endosome"/>
    <property type="evidence" value="ECO:0007669"/>
    <property type="project" value="TreeGrafter"/>
</dbReference>
<reference evidence="7" key="1">
    <citation type="submission" date="2022-06" db="EMBL/GenBank/DDBJ databases">
        <authorList>
            <person name="Berger JAMES D."/>
            <person name="Berger JAMES D."/>
        </authorList>
    </citation>
    <scope>NUCLEOTIDE SEQUENCE [LARGE SCALE GENOMIC DNA]</scope>
</reference>
<keyword evidence="3" id="KW-0813">Transport</keyword>
<comment type="similarity">
    <text evidence="2">Belongs to the VPS35 family.</text>
</comment>
<protein>
    <recommendedName>
        <fullName evidence="9">Vacuolar protein sorting-associated protein 35</fullName>
    </recommendedName>
</protein>
<feature type="region of interest" description="Disordered" evidence="6">
    <location>
        <begin position="187"/>
        <end position="234"/>
    </location>
</feature>
<dbReference type="Pfam" id="PF03635">
    <property type="entry name" value="Vps35"/>
    <property type="match status" value="1"/>
</dbReference>
<proteinExistence type="inferred from homology"/>
<dbReference type="WBParaSite" id="SRDH1_90750.1">
    <property type="protein sequence ID" value="SRDH1_90750.1"/>
    <property type="gene ID" value="SRDH1_90750"/>
</dbReference>
<reference evidence="8" key="2">
    <citation type="submission" date="2023-11" db="UniProtKB">
        <authorList>
            <consortium name="WormBaseParasite"/>
        </authorList>
    </citation>
    <scope>IDENTIFICATION</scope>
</reference>
<evidence type="ECO:0000313" key="8">
    <source>
        <dbReference type="WBParaSite" id="SRDH1_90750.1"/>
    </source>
</evidence>
<name>A0AA85GEP1_9TREM</name>
<dbReference type="PANTHER" id="PTHR11099:SF0">
    <property type="entry name" value="VACUOLAR PROTEIN SORTING-ASSOCIATED PROTEIN 35"/>
    <property type="match status" value="1"/>
</dbReference>
<feature type="compositionally biased region" description="Low complexity" evidence="6">
    <location>
        <begin position="404"/>
        <end position="416"/>
    </location>
</feature>
<evidence type="ECO:0000313" key="7">
    <source>
        <dbReference type="Proteomes" id="UP000050792"/>
    </source>
</evidence>
<dbReference type="Proteomes" id="UP000050792">
    <property type="component" value="Unassembled WGS sequence"/>
</dbReference>
<dbReference type="GO" id="GO:0006886">
    <property type="term" value="P:intracellular protein transport"/>
    <property type="evidence" value="ECO:0007669"/>
    <property type="project" value="TreeGrafter"/>
</dbReference>
<feature type="compositionally biased region" description="Polar residues" evidence="6">
    <location>
        <begin position="192"/>
        <end position="203"/>
    </location>
</feature>
<dbReference type="InterPro" id="IPR042491">
    <property type="entry name" value="Vps35_C"/>
</dbReference>